<accession>A0AAV7L856</accession>
<keyword evidence="1" id="KW-1133">Transmembrane helix</keyword>
<feature type="transmembrane region" description="Helical" evidence="1">
    <location>
        <begin position="71"/>
        <end position="88"/>
    </location>
</feature>
<reference evidence="2" key="1">
    <citation type="journal article" date="2022" name="bioRxiv">
        <title>Sequencing and chromosome-scale assembly of the giantPleurodeles waltlgenome.</title>
        <authorList>
            <person name="Brown T."/>
            <person name="Elewa A."/>
            <person name="Iarovenko S."/>
            <person name="Subramanian E."/>
            <person name="Araus A.J."/>
            <person name="Petzold A."/>
            <person name="Susuki M."/>
            <person name="Suzuki K.-i.T."/>
            <person name="Hayashi T."/>
            <person name="Toyoda A."/>
            <person name="Oliveira C."/>
            <person name="Osipova E."/>
            <person name="Leigh N.D."/>
            <person name="Simon A."/>
            <person name="Yun M.H."/>
        </authorList>
    </citation>
    <scope>NUCLEOTIDE SEQUENCE</scope>
    <source>
        <strain evidence="2">20211129_DDA</strain>
        <tissue evidence="2">Liver</tissue>
    </source>
</reference>
<dbReference type="AlphaFoldDB" id="A0AAV7L856"/>
<evidence type="ECO:0000256" key="1">
    <source>
        <dbReference type="SAM" id="Phobius"/>
    </source>
</evidence>
<dbReference type="Proteomes" id="UP001066276">
    <property type="component" value="Chromosome 12"/>
</dbReference>
<gene>
    <name evidence="2" type="ORF">NDU88_004969</name>
</gene>
<dbReference type="EMBL" id="JANPWB010000016">
    <property type="protein sequence ID" value="KAJ1084823.1"/>
    <property type="molecule type" value="Genomic_DNA"/>
</dbReference>
<protein>
    <submittedName>
        <fullName evidence="2">Uncharacterized protein</fullName>
    </submittedName>
</protein>
<proteinExistence type="predicted"/>
<evidence type="ECO:0000313" key="2">
    <source>
        <dbReference type="EMBL" id="KAJ1084823.1"/>
    </source>
</evidence>
<name>A0AAV7L856_PLEWA</name>
<sequence length="100" mass="10732">MEARCSTATSCTVPTRAPITNSDHPLLVPEASTILLPGIVTLGSPPITCILEALLGDDELAFAYNMQRERCGFLALLITAVMTAYPIAESTLPFTRSFCE</sequence>
<keyword evidence="1" id="KW-0812">Transmembrane</keyword>
<evidence type="ECO:0000313" key="3">
    <source>
        <dbReference type="Proteomes" id="UP001066276"/>
    </source>
</evidence>
<organism evidence="2 3">
    <name type="scientific">Pleurodeles waltl</name>
    <name type="common">Iberian ribbed newt</name>
    <dbReference type="NCBI Taxonomy" id="8319"/>
    <lineage>
        <taxon>Eukaryota</taxon>
        <taxon>Metazoa</taxon>
        <taxon>Chordata</taxon>
        <taxon>Craniata</taxon>
        <taxon>Vertebrata</taxon>
        <taxon>Euteleostomi</taxon>
        <taxon>Amphibia</taxon>
        <taxon>Batrachia</taxon>
        <taxon>Caudata</taxon>
        <taxon>Salamandroidea</taxon>
        <taxon>Salamandridae</taxon>
        <taxon>Pleurodelinae</taxon>
        <taxon>Pleurodeles</taxon>
    </lineage>
</organism>
<keyword evidence="3" id="KW-1185">Reference proteome</keyword>
<keyword evidence="1" id="KW-0472">Membrane</keyword>
<comment type="caution">
    <text evidence="2">The sequence shown here is derived from an EMBL/GenBank/DDBJ whole genome shotgun (WGS) entry which is preliminary data.</text>
</comment>